<evidence type="ECO:0000313" key="2">
    <source>
        <dbReference type="Proteomes" id="UP000625711"/>
    </source>
</evidence>
<sequence>MAENNTHIYVSPEFKKWKEMVDSVIEFISASRLMLNALTDRLKDGEKFREEEKRRMEDEKIKLEFYKECLKMELNNVVKKTNCQTFTDSYEAGDRNEHLNSQKSIHKFASGVLDRNNKYISRIPRQISNIEGKRKSHISVCNNGRTVTNKGARSNKTSSYAEINQKIKHAYTECYTVR</sequence>
<comment type="caution">
    <text evidence="1">The sequence shown here is derived from an EMBL/GenBank/DDBJ whole genome shotgun (WGS) entry which is preliminary data.</text>
</comment>
<organism evidence="1 2">
    <name type="scientific">Rhynchophorus ferrugineus</name>
    <name type="common">Red palm weevil</name>
    <name type="synonym">Curculio ferrugineus</name>
    <dbReference type="NCBI Taxonomy" id="354439"/>
    <lineage>
        <taxon>Eukaryota</taxon>
        <taxon>Metazoa</taxon>
        <taxon>Ecdysozoa</taxon>
        <taxon>Arthropoda</taxon>
        <taxon>Hexapoda</taxon>
        <taxon>Insecta</taxon>
        <taxon>Pterygota</taxon>
        <taxon>Neoptera</taxon>
        <taxon>Endopterygota</taxon>
        <taxon>Coleoptera</taxon>
        <taxon>Polyphaga</taxon>
        <taxon>Cucujiformia</taxon>
        <taxon>Curculionidae</taxon>
        <taxon>Dryophthorinae</taxon>
        <taxon>Rhynchophorus</taxon>
    </lineage>
</organism>
<protein>
    <submittedName>
        <fullName evidence="1">Uncharacterized protein</fullName>
    </submittedName>
</protein>
<accession>A0A834HUK5</accession>
<dbReference type="AlphaFoldDB" id="A0A834HUK5"/>
<reference evidence="1" key="1">
    <citation type="submission" date="2020-08" db="EMBL/GenBank/DDBJ databases">
        <title>Genome sequencing and assembly of the red palm weevil Rhynchophorus ferrugineus.</title>
        <authorList>
            <person name="Dias G.B."/>
            <person name="Bergman C.M."/>
            <person name="Manee M."/>
        </authorList>
    </citation>
    <scope>NUCLEOTIDE SEQUENCE</scope>
    <source>
        <strain evidence="1">AA-2017</strain>
        <tissue evidence="1">Whole larva</tissue>
    </source>
</reference>
<evidence type="ECO:0000313" key="1">
    <source>
        <dbReference type="EMBL" id="KAF7269057.1"/>
    </source>
</evidence>
<name>A0A834HUK5_RHYFE</name>
<keyword evidence="2" id="KW-1185">Reference proteome</keyword>
<dbReference type="EMBL" id="JAACXV010014263">
    <property type="protein sequence ID" value="KAF7269057.1"/>
    <property type="molecule type" value="Genomic_DNA"/>
</dbReference>
<dbReference type="Proteomes" id="UP000625711">
    <property type="component" value="Unassembled WGS sequence"/>
</dbReference>
<proteinExistence type="predicted"/>
<gene>
    <name evidence="1" type="ORF">GWI33_017874</name>
</gene>
<dbReference type="OrthoDB" id="6784275at2759"/>